<dbReference type="EMBL" id="JBHPBY010000342">
    <property type="protein sequence ID" value="MFC1852638.1"/>
    <property type="molecule type" value="Genomic_DNA"/>
</dbReference>
<accession>A0ABV6Z2F9</accession>
<evidence type="ECO:0008006" key="3">
    <source>
        <dbReference type="Google" id="ProtNLM"/>
    </source>
</evidence>
<name>A0ABV6Z2F9_UNCC1</name>
<gene>
    <name evidence="1" type="ORF">ACFL27_20765</name>
</gene>
<sequence length="107" mass="12565">MWEKKLALYDELVAKCSRFKRKGKTMPYTSSNGHMFSQLNKDGELGIRFSKDVQEKYMQELNTTTYKSYGAIMKGYVLMPDSMWNDLNTLAKYLDESYDYVMSLEPK</sequence>
<keyword evidence="2" id="KW-1185">Reference proteome</keyword>
<reference evidence="1 2" key="1">
    <citation type="submission" date="2024-09" db="EMBL/GenBank/DDBJ databases">
        <title>Laminarin stimulates single cell rates of sulfate reduction while oxygen inhibits transcriptomic activity in coastal marine sediment.</title>
        <authorList>
            <person name="Lindsay M."/>
            <person name="Orcutt B."/>
            <person name="Emerson D."/>
            <person name="Stepanauskas R."/>
            <person name="D'Angelo T."/>
        </authorList>
    </citation>
    <scope>NUCLEOTIDE SEQUENCE [LARGE SCALE GENOMIC DNA]</scope>
    <source>
        <strain evidence="1">SAG AM-311-K15</strain>
    </source>
</reference>
<proteinExistence type="predicted"/>
<evidence type="ECO:0000313" key="1">
    <source>
        <dbReference type="EMBL" id="MFC1852638.1"/>
    </source>
</evidence>
<dbReference type="Proteomes" id="UP001594351">
    <property type="component" value="Unassembled WGS sequence"/>
</dbReference>
<dbReference type="SUPFAM" id="SSF159894">
    <property type="entry name" value="YgaC/TfoX-N like"/>
    <property type="match status" value="1"/>
</dbReference>
<evidence type="ECO:0000313" key="2">
    <source>
        <dbReference type="Proteomes" id="UP001594351"/>
    </source>
</evidence>
<comment type="caution">
    <text evidence="1">The sequence shown here is derived from an EMBL/GenBank/DDBJ whole genome shotgun (WGS) entry which is preliminary data.</text>
</comment>
<protein>
    <recommendedName>
        <fullName evidence="3">TfoX N-terminal domain-containing protein</fullName>
    </recommendedName>
</protein>
<organism evidence="1 2">
    <name type="scientific">candidate division CSSED10-310 bacterium</name>
    <dbReference type="NCBI Taxonomy" id="2855610"/>
    <lineage>
        <taxon>Bacteria</taxon>
        <taxon>Bacteria division CSSED10-310</taxon>
    </lineage>
</organism>